<feature type="domain" description="Amidohydrolase-related" evidence="1">
    <location>
        <begin position="70"/>
        <end position="379"/>
    </location>
</feature>
<dbReference type="PANTHER" id="PTHR32027">
    <property type="entry name" value="CYTOSINE DEAMINASE"/>
    <property type="match status" value="1"/>
</dbReference>
<dbReference type="EMBL" id="QQAZ01000001">
    <property type="protein sequence ID" value="RDI56010.1"/>
    <property type="molecule type" value="Genomic_DNA"/>
</dbReference>
<dbReference type="AlphaFoldDB" id="A0A370HGW1"/>
<accession>A0A370HGW1</accession>
<gene>
    <name evidence="2" type="ORF">DFR68_101847</name>
</gene>
<comment type="caution">
    <text evidence="2">The sequence shown here is derived from an EMBL/GenBank/DDBJ whole genome shotgun (WGS) entry which is preliminary data.</text>
</comment>
<dbReference type="InterPro" id="IPR006680">
    <property type="entry name" value="Amidohydro-rel"/>
</dbReference>
<sequence>MDHPLPHRVSRLCGATLADGSVVDLDLGHGGEHALVTDVRPGVRDPSRETSASALDLTGYVLLTAPAEPHAHLDKALSWDVLTPPFGDLGAAIAAWRHGSAGLDEESFHERATAAALALVRNGTTAVRTHVDILGGPDPLRGIRAVDRVRRRLSGLLDIGIVALVHTGTDPALVHAALDAGADLVGGAPHVAPDPVAEMARLLDIAEARGVGVDLHVDEFLHGDHHTLAHFAERVTAWPADRARTAGHCCRLGTMPEDELAELLTVVARSGMGIVSLPLTNLYLQGRDDPIATPRGLTALAALLEAGIPVAAGADNVRDPFNPVGRSDALETAALLIAAAHLAPEAAVHLVTDGARAVLGLPEAGAKPGARAEFLAVRGAGLLDVVANAPADRIVIHDGAVVSVSRTDHRTADFAALEV</sequence>
<name>A0A370HGW1_9NOCA</name>
<dbReference type="Pfam" id="PF01979">
    <property type="entry name" value="Amidohydro_1"/>
    <property type="match status" value="1"/>
</dbReference>
<dbReference type="Proteomes" id="UP000255355">
    <property type="component" value="Unassembled WGS sequence"/>
</dbReference>
<keyword evidence="3" id="KW-1185">Reference proteome</keyword>
<dbReference type="InterPro" id="IPR032466">
    <property type="entry name" value="Metal_Hydrolase"/>
</dbReference>
<dbReference type="GO" id="GO:0016814">
    <property type="term" value="F:hydrolase activity, acting on carbon-nitrogen (but not peptide) bonds, in cyclic amidines"/>
    <property type="evidence" value="ECO:0007669"/>
    <property type="project" value="TreeGrafter"/>
</dbReference>
<evidence type="ECO:0000313" key="3">
    <source>
        <dbReference type="Proteomes" id="UP000255355"/>
    </source>
</evidence>
<dbReference type="RefSeq" id="WP_068016545.1">
    <property type="nucleotide sequence ID" value="NZ_QQAZ01000001.1"/>
</dbReference>
<evidence type="ECO:0000259" key="1">
    <source>
        <dbReference type="Pfam" id="PF01979"/>
    </source>
</evidence>
<dbReference type="STRING" id="1210089.GCA_001613165_01867"/>
<protein>
    <submittedName>
        <fullName evidence="2">Cytosine deaminase</fullName>
    </submittedName>
</protein>
<dbReference type="InterPro" id="IPR052349">
    <property type="entry name" value="Metallo-hydrolase_Enzymes"/>
</dbReference>
<dbReference type="PANTHER" id="PTHR32027:SF9">
    <property type="entry name" value="BLL3847 PROTEIN"/>
    <property type="match status" value="1"/>
</dbReference>
<dbReference type="InterPro" id="IPR011059">
    <property type="entry name" value="Metal-dep_hydrolase_composite"/>
</dbReference>
<organism evidence="2 3">
    <name type="scientific">Nocardia mexicana</name>
    <dbReference type="NCBI Taxonomy" id="279262"/>
    <lineage>
        <taxon>Bacteria</taxon>
        <taxon>Bacillati</taxon>
        <taxon>Actinomycetota</taxon>
        <taxon>Actinomycetes</taxon>
        <taxon>Mycobacteriales</taxon>
        <taxon>Nocardiaceae</taxon>
        <taxon>Nocardia</taxon>
    </lineage>
</organism>
<dbReference type="OrthoDB" id="3366604at2"/>
<evidence type="ECO:0000313" key="2">
    <source>
        <dbReference type="EMBL" id="RDI56010.1"/>
    </source>
</evidence>
<dbReference type="Gene3D" id="2.30.40.10">
    <property type="entry name" value="Urease, subunit C, domain 1"/>
    <property type="match status" value="1"/>
</dbReference>
<dbReference type="Gene3D" id="3.20.20.140">
    <property type="entry name" value="Metal-dependent hydrolases"/>
    <property type="match status" value="1"/>
</dbReference>
<reference evidence="2 3" key="1">
    <citation type="submission" date="2018-07" db="EMBL/GenBank/DDBJ databases">
        <title>Genomic Encyclopedia of Type Strains, Phase IV (KMG-IV): sequencing the most valuable type-strain genomes for metagenomic binning, comparative biology and taxonomic classification.</title>
        <authorList>
            <person name="Goeker M."/>
        </authorList>
    </citation>
    <scope>NUCLEOTIDE SEQUENCE [LARGE SCALE GENOMIC DNA]</scope>
    <source>
        <strain evidence="2 3">DSM 44952</strain>
    </source>
</reference>
<dbReference type="SUPFAM" id="SSF51556">
    <property type="entry name" value="Metallo-dependent hydrolases"/>
    <property type="match status" value="1"/>
</dbReference>
<proteinExistence type="predicted"/>